<reference evidence="1 2" key="1">
    <citation type="journal article" date="2016" name="Nat. Commun.">
        <title>Thousands of microbial genomes shed light on interconnected biogeochemical processes in an aquifer system.</title>
        <authorList>
            <person name="Anantharaman K."/>
            <person name="Brown C.T."/>
            <person name="Hug L.A."/>
            <person name="Sharon I."/>
            <person name="Castelle C.J."/>
            <person name="Probst A.J."/>
            <person name="Thomas B.C."/>
            <person name="Singh A."/>
            <person name="Wilkins M.J."/>
            <person name="Karaoz U."/>
            <person name="Brodie E.L."/>
            <person name="Williams K.H."/>
            <person name="Hubbard S.S."/>
            <person name="Banfield J.F."/>
        </authorList>
    </citation>
    <scope>NUCLEOTIDE SEQUENCE [LARGE SCALE GENOMIC DNA]</scope>
</reference>
<gene>
    <name evidence="1" type="ORF">A2Y62_02115</name>
</gene>
<dbReference type="AlphaFoldDB" id="A0A1F5VJM5"/>
<dbReference type="STRING" id="1817863.A2Y62_02115"/>
<accession>A0A1F5VJM5</accession>
<sequence length="68" mass="8063">MFEKNSKADIAIYLFDLADNLKLDLSEAILKKLELNRKKYPAHKAKEYHTCERRTRNGKIQNSYQYQG</sequence>
<evidence type="ECO:0008006" key="3">
    <source>
        <dbReference type="Google" id="ProtNLM"/>
    </source>
</evidence>
<dbReference type="Gene3D" id="1.10.287.1080">
    <property type="entry name" value="MazG-like"/>
    <property type="match status" value="1"/>
</dbReference>
<dbReference type="Proteomes" id="UP000178943">
    <property type="component" value="Unassembled WGS sequence"/>
</dbReference>
<protein>
    <recommendedName>
        <fullName evidence="3">NTP pyrophosphohydrolase MazG putative catalytic core domain-containing protein</fullName>
    </recommendedName>
</protein>
<name>A0A1F5VJM5_9BACT</name>
<evidence type="ECO:0000313" key="2">
    <source>
        <dbReference type="Proteomes" id="UP000178943"/>
    </source>
</evidence>
<organism evidence="1 2">
    <name type="scientific">Candidatus Fischerbacteria bacterium RBG_13_37_8</name>
    <dbReference type="NCBI Taxonomy" id="1817863"/>
    <lineage>
        <taxon>Bacteria</taxon>
        <taxon>Candidatus Fischeribacteriota</taxon>
    </lineage>
</organism>
<comment type="caution">
    <text evidence="1">The sequence shown here is derived from an EMBL/GenBank/DDBJ whole genome shotgun (WGS) entry which is preliminary data.</text>
</comment>
<proteinExistence type="predicted"/>
<evidence type="ECO:0000313" key="1">
    <source>
        <dbReference type="EMBL" id="OGF63663.1"/>
    </source>
</evidence>
<dbReference type="SUPFAM" id="SSF101386">
    <property type="entry name" value="all-alpha NTP pyrophosphatases"/>
    <property type="match status" value="1"/>
</dbReference>
<dbReference type="EMBL" id="MFGW01000155">
    <property type="protein sequence ID" value="OGF63663.1"/>
    <property type="molecule type" value="Genomic_DNA"/>
</dbReference>